<evidence type="ECO:0000313" key="4">
    <source>
        <dbReference type="Proteomes" id="UP000630353"/>
    </source>
</evidence>
<evidence type="ECO:0000259" key="2">
    <source>
        <dbReference type="Pfam" id="PF07331"/>
    </source>
</evidence>
<keyword evidence="1" id="KW-0812">Transmembrane</keyword>
<reference evidence="3" key="2">
    <citation type="submission" date="2020-09" db="EMBL/GenBank/DDBJ databases">
        <authorList>
            <person name="Sun Q."/>
            <person name="Kim S."/>
        </authorList>
    </citation>
    <scope>NUCLEOTIDE SEQUENCE</scope>
    <source>
        <strain evidence="3">KCTC 42651</strain>
    </source>
</reference>
<proteinExistence type="predicted"/>
<comment type="caution">
    <text evidence="3">The sequence shown here is derived from an EMBL/GenBank/DDBJ whole genome shotgun (WGS) entry which is preliminary data.</text>
</comment>
<gene>
    <name evidence="3" type="ORF">GCM10017083_44570</name>
</gene>
<dbReference type="RefSeq" id="WP_189993793.1">
    <property type="nucleotide sequence ID" value="NZ_BMZS01000011.1"/>
</dbReference>
<dbReference type="EMBL" id="BMZS01000011">
    <property type="protein sequence ID" value="GHD59706.1"/>
    <property type="molecule type" value="Genomic_DNA"/>
</dbReference>
<feature type="domain" description="DUF1468" evidence="2">
    <location>
        <begin position="6"/>
        <end position="139"/>
    </location>
</feature>
<keyword evidence="4" id="KW-1185">Reference proteome</keyword>
<protein>
    <recommendedName>
        <fullName evidence="2">DUF1468 domain-containing protein</fullName>
    </recommendedName>
</protein>
<dbReference type="InterPro" id="IPR009936">
    <property type="entry name" value="DUF1468"/>
</dbReference>
<accession>A0A919CRL2</accession>
<dbReference type="Proteomes" id="UP000630353">
    <property type="component" value="Unassembled WGS sequence"/>
</dbReference>
<feature type="transmembrane region" description="Helical" evidence="1">
    <location>
        <begin position="74"/>
        <end position="107"/>
    </location>
</feature>
<dbReference type="Pfam" id="PF07331">
    <property type="entry name" value="TctB"/>
    <property type="match status" value="1"/>
</dbReference>
<feature type="transmembrane region" description="Helical" evidence="1">
    <location>
        <begin position="113"/>
        <end position="135"/>
    </location>
</feature>
<evidence type="ECO:0000256" key="1">
    <source>
        <dbReference type="SAM" id="Phobius"/>
    </source>
</evidence>
<keyword evidence="1" id="KW-0472">Membrane</keyword>
<organism evidence="3 4">
    <name type="scientific">Thalassobaculum fulvum</name>
    <dbReference type="NCBI Taxonomy" id="1633335"/>
    <lineage>
        <taxon>Bacteria</taxon>
        <taxon>Pseudomonadati</taxon>
        <taxon>Pseudomonadota</taxon>
        <taxon>Alphaproteobacteria</taxon>
        <taxon>Rhodospirillales</taxon>
        <taxon>Thalassobaculaceae</taxon>
        <taxon>Thalassobaculum</taxon>
    </lineage>
</organism>
<keyword evidence="1" id="KW-1133">Transmembrane helix</keyword>
<feature type="transmembrane region" description="Helical" evidence="1">
    <location>
        <begin position="45"/>
        <end position="67"/>
    </location>
</feature>
<evidence type="ECO:0000313" key="3">
    <source>
        <dbReference type="EMBL" id="GHD59706.1"/>
    </source>
</evidence>
<reference evidence="3" key="1">
    <citation type="journal article" date="2014" name="Int. J. Syst. Evol. Microbiol.">
        <title>Complete genome sequence of Corynebacterium casei LMG S-19264T (=DSM 44701T), isolated from a smear-ripened cheese.</title>
        <authorList>
            <consortium name="US DOE Joint Genome Institute (JGI-PGF)"/>
            <person name="Walter F."/>
            <person name="Albersmeier A."/>
            <person name="Kalinowski J."/>
            <person name="Ruckert C."/>
        </authorList>
    </citation>
    <scope>NUCLEOTIDE SEQUENCE</scope>
    <source>
        <strain evidence="3">KCTC 42651</strain>
    </source>
</reference>
<sequence length="141" mass="14798">MTLDRLSGLAVAGFGAVLLLWVIPGQVEPVDYGWIRPETLPNLTAGALLLLGLLQAAAGGGVARLPLRPTARALLYLGYTAVAVWAMGRLGFVWVAPLMVLLLMLWIGERRPLWLGLGAAVVPAVVWGVVVGLLGRTLPGG</sequence>
<name>A0A919CRL2_9PROT</name>
<dbReference type="AlphaFoldDB" id="A0A919CRL2"/>